<keyword evidence="9" id="KW-0206">Cytoskeleton</keyword>
<keyword evidence="6" id="KW-0282">Flagellum</keyword>
<evidence type="ECO:0000256" key="2">
    <source>
        <dbReference type="ARBA" id="ARBA00004611"/>
    </source>
</evidence>
<keyword evidence="11" id="KW-0469">Meiosis</keyword>
<comment type="function">
    <text evidence="13">Microtubule inner protein (MIP) part of the dynein-decorated doublet microtubules (DMTs) in cilia axoneme, which is required for motile cilia beating. May play a role in the control of meiotic division and germ cell differentiation through regulation of pairing and recombination during meiosis. Required for sperm flagella assembly. May play a role in the assembly and function of the outer dynein arm-docking complex (ODA-DC). ODA-DC mediates outer dynein arms (ODA) binding onto the axonemal doublet microtubules.</text>
</comment>
<evidence type="ECO:0000256" key="13">
    <source>
        <dbReference type="ARBA" id="ARBA00046114"/>
    </source>
</evidence>
<comment type="subcellular location">
    <subcellularLocation>
        <location evidence="2">Cytoplasm</location>
        <location evidence="2">Cytoskeleton</location>
        <location evidence="2">Flagellum axoneme</location>
    </subcellularLocation>
    <subcellularLocation>
        <location evidence="1">Nucleus</location>
    </subcellularLocation>
</comment>
<keyword evidence="8" id="KW-0969">Cilium</keyword>
<proteinExistence type="inferred from homology"/>
<organism evidence="17 18">
    <name type="scientific">Paramecium sonneborni</name>
    <dbReference type="NCBI Taxonomy" id="65129"/>
    <lineage>
        <taxon>Eukaryota</taxon>
        <taxon>Sar</taxon>
        <taxon>Alveolata</taxon>
        <taxon>Ciliophora</taxon>
        <taxon>Intramacronucleata</taxon>
        <taxon>Oligohymenophorea</taxon>
        <taxon>Peniculida</taxon>
        <taxon>Parameciidae</taxon>
        <taxon>Paramecium</taxon>
    </lineage>
</organism>
<keyword evidence="18" id="KW-1185">Reference proteome</keyword>
<sequence length="480" mass="58907">MSNQIYEQNQKLIIQSLVRESQFCNYRIVIFIENQETFSNDNELTHIQAGVQNEILQLILLMIHNSNRNPITDPYSLEDQLARELQKRKVEEEKKRREIERICAESEEIKLLKQKVQTAYVTKERTQQLAEQQLRRIQELKQESEIEAAILEKLKREQEEERNKERFRLQQRLDGKYTLQKQMKEHEQLRDEAKEQYIYEKEQVNRVIQQLIHEDRKFLEDEAKKKKIAFSDMQNALREKAELIQRLKQKEREENQKYLDFMKEKDRQAQEIKVKKQEENAAKDKIFQKLKEEEERRRQEAELLTELRFQLYQEQYDAQQRQKDIDEANKREYQKREMQQAEQEARLRKQKQKEEEQQMERDFRDQMMKKFAEDDKLEQLGQQKRRMKEIEHKKEVEKLWQKKLEMYQLEKQKELEQLERKRREEAYKQQVIEEEKNRILQEHLQQVGEFIPKGLLLKQGDSQFIKQGQPNASYQSGFRI</sequence>
<dbReference type="GO" id="GO:0005634">
    <property type="term" value="C:nucleus"/>
    <property type="evidence" value="ECO:0007669"/>
    <property type="project" value="UniProtKB-SubCell"/>
</dbReference>
<evidence type="ECO:0000256" key="5">
    <source>
        <dbReference type="ARBA" id="ARBA00022490"/>
    </source>
</evidence>
<evidence type="ECO:0000256" key="15">
    <source>
        <dbReference type="SAM" id="MobiDB-lite"/>
    </source>
</evidence>
<dbReference type="GO" id="GO:0051321">
    <property type="term" value="P:meiotic cell cycle"/>
    <property type="evidence" value="ECO:0007669"/>
    <property type="project" value="UniProtKB-KW"/>
</dbReference>
<gene>
    <name evidence="17" type="ORF">PSON_ATCC_30995.1.T1140142</name>
</gene>
<evidence type="ECO:0000313" key="18">
    <source>
        <dbReference type="Proteomes" id="UP000692954"/>
    </source>
</evidence>
<dbReference type="InterPro" id="IPR043597">
    <property type="entry name" value="TPH_dom"/>
</dbReference>
<feature type="domain" description="Trichohyalin-plectin-homology" evidence="16">
    <location>
        <begin position="102"/>
        <end position="453"/>
    </location>
</feature>
<evidence type="ECO:0000256" key="1">
    <source>
        <dbReference type="ARBA" id="ARBA00004123"/>
    </source>
</evidence>
<evidence type="ECO:0000256" key="12">
    <source>
        <dbReference type="ARBA" id="ARBA00023273"/>
    </source>
</evidence>
<protein>
    <recommendedName>
        <fullName evidence="4">Meiosis-specific nuclear structural protein 1</fullName>
    </recommendedName>
</protein>
<evidence type="ECO:0000256" key="9">
    <source>
        <dbReference type="ARBA" id="ARBA00023212"/>
    </source>
</evidence>
<dbReference type="OrthoDB" id="197839at2759"/>
<evidence type="ECO:0000256" key="11">
    <source>
        <dbReference type="ARBA" id="ARBA00023254"/>
    </source>
</evidence>
<keyword evidence="10" id="KW-0539">Nucleus</keyword>
<dbReference type="PANTHER" id="PTHR19265:SF0">
    <property type="entry name" value="MEIOSIS-SPECIFIC NUCLEAR STRUCTURAL PROTEIN 1"/>
    <property type="match status" value="1"/>
</dbReference>
<comment type="similarity">
    <text evidence="3">Belongs to the MNS1 family.</text>
</comment>
<dbReference type="AlphaFoldDB" id="A0A8S1QRB9"/>
<evidence type="ECO:0000256" key="10">
    <source>
        <dbReference type="ARBA" id="ARBA00023242"/>
    </source>
</evidence>
<dbReference type="PANTHER" id="PTHR19265">
    <property type="entry name" value="MEIOSIS-SPECIFIC NUCLEAR STRUCTURAL PROTEIN 1"/>
    <property type="match status" value="1"/>
</dbReference>
<dbReference type="Pfam" id="PF13868">
    <property type="entry name" value="TPH"/>
    <property type="match status" value="1"/>
</dbReference>
<dbReference type="EMBL" id="CAJJDN010000114">
    <property type="protein sequence ID" value="CAD8117652.1"/>
    <property type="molecule type" value="Genomic_DNA"/>
</dbReference>
<keyword evidence="12" id="KW-0966">Cell projection</keyword>
<feature type="region of interest" description="Disordered" evidence="15">
    <location>
        <begin position="332"/>
        <end position="361"/>
    </location>
</feature>
<name>A0A8S1QRB9_9CILI</name>
<accession>A0A8S1QRB9</accession>
<keyword evidence="5" id="KW-0963">Cytoplasm</keyword>
<feature type="coiled-coil region" evidence="14">
    <location>
        <begin position="82"/>
        <end position="203"/>
    </location>
</feature>
<dbReference type="Proteomes" id="UP000692954">
    <property type="component" value="Unassembled WGS sequence"/>
</dbReference>
<evidence type="ECO:0000256" key="6">
    <source>
        <dbReference type="ARBA" id="ARBA00022846"/>
    </source>
</evidence>
<evidence type="ECO:0000256" key="7">
    <source>
        <dbReference type="ARBA" id="ARBA00023054"/>
    </source>
</evidence>
<evidence type="ECO:0000259" key="16">
    <source>
        <dbReference type="Pfam" id="PF13868"/>
    </source>
</evidence>
<reference evidence="17" key="1">
    <citation type="submission" date="2021-01" db="EMBL/GenBank/DDBJ databases">
        <authorList>
            <consortium name="Genoscope - CEA"/>
            <person name="William W."/>
        </authorList>
    </citation>
    <scope>NUCLEOTIDE SEQUENCE</scope>
</reference>
<dbReference type="InterPro" id="IPR026504">
    <property type="entry name" value="MNS1"/>
</dbReference>
<keyword evidence="7 14" id="KW-0175">Coiled coil</keyword>
<evidence type="ECO:0000256" key="4">
    <source>
        <dbReference type="ARBA" id="ARBA00014813"/>
    </source>
</evidence>
<feature type="coiled-coil region" evidence="14">
    <location>
        <begin position="401"/>
        <end position="435"/>
    </location>
</feature>
<evidence type="ECO:0000256" key="14">
    <source>
        <dbReference type="SAM" id="Coils"/>
    </source>
</evidence>
<evidence type="ECO:0000256" key="8">
    <source>
        <dbReference type="ARBA" id="ARBA00023069"/>
    </source>
</evidence>
<comment type="caution">
    <text evidence="17">The sequence shown here is derived from an EMBL/GenBank/DDBJ whole genome shotgun (WGS) entry which is preliminary data.</text>
</comment>
<evidence type="ECO:0000313" key="17">
    <source>
        <dbReference type="EMBL" id="CAD8117652.1"/>
    </source>
</evidence>
<evidence type="ECO:0000256" key="3">
    <source>
        <dbReference type="ARBA" id="ARBA00009158"/>
    </source>
</evidence>